<feature type="transmembrane region" description="Helical" evidence="9">
    <location>
        <begin position="121"/>
        <end position="141"/>
    </location>
</feature>
<feature type="transmembrane region" description="Helical" evidence="9">
    <location>
        <begin position="75"/>
        <end position="101"/>
    </location>
</feature>
<dbReference type="InterPro" id="IPR002120">
    <property type="entry name" value="TRH_rcpt_1"/>
</dbReference>
<reference evidence="11 12" key="1">
    <citation type="journal article" date="2016" name="Genome Biol. Evol.">
        <title>Gene Family Evolution Reflects Adaptation to Soil Environmental Stressors in the Genome of the Collembolan Orchesella cincta.</title>
        <authorList>
            <person name="Faddeeva-Vakhrusheva A."/>
            <person name="Derks M.F."/>
            <person name="Anvar S.Y."/>
            <person name="Agamennone V."/>
            <person name="Suring W."/>
            <person name="Smit S."/>
            <person name="van Straalen N.M."/>
            <person name="Roelofs D."/>
        </authorList>
    </citation>
    <scope>NUCLEOTIDE SEQUENCE [LARGE SCALE GENOMIC DNA]</scope>
    <source>
        <tissue evidence="11">Mixed pool</tissue>
    </source>
</reference>
<dbReference type="AlphaFoldDB" id="A0A1D2M7R3"/>
<feature type="domain" description="G-protein coupled receptors family 1 profile" evidence="10">
    <location>
        <begin position="54"/>
        <end position="311"/>
    </location>
</feature>
<dbReference type="Proteomes" id="UP000094527">
    <property type="component" value="Unassembled WGS sequence"/>
</dbReference>
<accession>A0A1D2M7R3</accession>
<evidence type="ECO:0000313" key="12">
    <source>
        <dbReference type="Proteomes" id="UP000094527"/>
    </source>
</evidence>
<dbReference type="PRINTS" id="PR00237">
    <property type="entry name" value="GPCRRHODOPSN"/>
</dbReference>
<comment type="similarity">
    <text evidence="3">Belongs to the G-protein coupled receptor 1 family.</text>
</comment>
<evidence type="ECO:0000313" key="11">
    <source>
        <dbReference type="EMBL" id="ODM88999.1"/>
    </source>
</evidence>
<feature type="transmembrane region" description="Helical" evidence="9">
    <location>
        <begin position="42"/>
        <end position="63"/>
    </location>
</feature>
<dbReference type="PROSITE" id="PS50262">
    <property type="entry name" value="G_PROTEIN_RECEP_F1_2"/>
    <property type="match status" value="1"/>
</dbReference>
<proteinExistence type="inferred from homology"/>
<dbReference type="OrthoDB" id="5987936at2759"/>
<comment type="function">
    <text evidence="1">Receptor for thyrotropin-releasing hormone (TRH). Upon ligand binding, this G-protein-coupled receptor triggers activation of the phosphatidylinositol (IP3)-calcium-protein kinase C (PKC) pathway.</text>
</comment>
<feature type="transmembrane region" description="Helical" evidence="9">
    <location>
        <begin position="153"/>
        <end position="176"/>
    </location>
</feature>
<dbReference type="PANTHER" id="PTHR46061:SF3">
    <property type="entry name" value="THYROTROPIN-RELEASING HORMONE RECEPTOR"/>
    <property type="match status" value="1"/>
</dbReference>
<dbReference type="Gene3D" id="1.20.1070.10">
    <property type="entry name" value="Rhodopsin 7-helix transmembrane proteins"/>
    <property type="match status" value="1"/>
</dbReference>
<dbReference type="EMBL" id="LJIJ01002993">
    <property type="protein sequence ID" value="ODM88999.1"/>
    <property type="molecule type" value="Genomic_DNA"/>
</dbReference>
<dbReference type="InterPro" id="IPR000276">
    <property type="entry name" value="GPCR_Rhodpsn"/>
</dbReference>
<dbReference type="Pfam" id="PF00001">
    <property type="entry name" value="7tm_1"/>
    <property type="match status" value="1"/>
</dbReference>
<evidence type="ECO:0000256" key="7">
    <source>
        <dbReference type="ARBA" id="ARBA00023136"/>
    </source>
</evidence>
<evidence type="ECO:0000256" key="5">
    <source>
        <dbReference type="ARBA" id="ARBA00022692"/>
    </source>
</evidence>
<name>A0A1D2M7R3_ORCCI</name>
<comment type="caution">
    <text evidence="11">The sequence shown here is derived from an EMBL/GenBank/DDBJ whole genome shotgun (WGS) entry which is preliminary data.</text>
</comment>
<dbReference type="GO" id="GO:0016020">
    <property type="term" value="C:membrane"/>
    <property type="evidence" value="ECO:0007669"/>
    <property type="project" value="UniProtKB-SubCell"/>
</dbReference>
<evidence type="ECO:0000256" key="2">
    <source>
        <dbReference type="ARBA" id="ARBA00004370"/>
    </source>
</evidence>
<dbReference type="SUPFAM" id="SSF81321">
    <property type="entry name" value="Family A G protein-coupled receptor-like"/>
    <property type="match status" value="1"/>
</dbReference>
<gene>
    <name evidence="11" type="ORF">Ocin01_17683</name>
</gene>
<dbReference type="STRING" id="48709.A0A1D2M7R3"/>
<feature type="transmembrane region" description="Helical" evidence="9">
    <location>
        <begin position="212"/>
        <end position="233"/>
    </location>
</feature>
<comment type="subcellular location">
    <subcellularLocation>
        <location evidence="2">Membrane</location>
    </subcellularLocation>
</comment>
<keyword evidence="12" id="KW-1185">Reference proteome</keyword>
<evidence type="ECO:0000256" key="8">
    <source>
        <dbReference type="ARBA" id="ARBA00032251"/>
    </source>
</evidence>
<sequence length="318" mass="35818">MGEMSIEANCSESETTTEFSTIIEGEVTLTYFSKIYQITGTLLQGPLFLLGFVGNLLLVFVVARSRSLWTPTSCYLVSLAIADCILLVAAIPQEIVGYYLIVNQWIWGDVGCMLLAFWQNLGITTGSLSVVAATIECYLSICKPLATQTICGVCRALKIVLILWIFSIVYSFPWIFLTATYPVYHQDQPIYSTCDHKICHEQYLTYFYSDLLLFYIIPAFLSIFLYSKIAYTLIHHSIKCCANTVHFQNRIQIVKMLSLISALNALLWLPYRSVLVYNTLAEQNALNPILCCTMSTKFRRAFGNALNPIGSKPHKLVV</sequence>
<keyword evidence="6 9" id="KW-1133">Transmembrane helix</keyword>
<evidence type="ECO:0000259" key="10">
    <source>
        <dbReference type="PROSITE" id="PS50262"/>
    </source>
</evidence>
<dbReference type="OMA" id="MSIEANC"/>
<keyword evidence="11" id="KW-0675">Receptor</keyword>
<dbReference type="InterPro" id="IPR017452">
    <property type="entry name" value="GPCR_Rhodpsn_7TM"/>
</dbReference>
<dbReference type="GO" id="GO:0004997">
    <property type="term" value="F:thyrotropin-releasing hormone receptor activity"/>
    <property type="evidence" value="ECO:0007669"/>
    <property type="project" value="InterPro"/>
</dbReference>
<dbReference type="PANTHER" id="PTHR46061">
    <property type="entry name" value="THYROTROPIN-RELEASING HORMONE RECEPTOR"/>
    <property type="match status" value="1"/>
</dbReference>
<evidence type="ECO:0000256" key="1">
    <source>
        <dbReference type="ARBA" id="ARBA00004100"/>
    </source>
</evidence>
<keyword evidence="5 9" id="KW-0812">Transmembrane</keyword>
<organism evidence="11 12">
    <name type="scientific">Orchesella cincta</name>
    <name type="common">Springtail</name>
    <name type="synonym">Podura cincta</name>
    <dbReference type="NCBI Taxonomy" id="48709"/>
    <lineage>
        <taxon>Eukaryota</taxon>
        <taxon>Metazoa</taxon>
        <taxon>Ecdysozoa</taxon>
        <taxon>Arthropoda</taxon>
        <taxon>Hexapoda</taxon>
        <taxon>Collembola</taxon>
        <taxon>Entomobryomorpha</taxon>
        <taxon>Entomobryoidea</taxon>
        <taxon>Orchesellidae</taxon>
        <taxon>Orchesellinae</taxon>
        <taxon>Orchesella</taxon>
    </lineage>
</organism>
<evidence type="ECO:0000256" key="9">
    <source>
        <dbReference type="SAM" id="Phobius"/>
    </source>
</evidence>
<evidence type="ECO:0000256" key="3">
    <source>
        <dbReference type="ARBA" id="ARBA00010663"/>
    </source>
</evidence>
<evidence type="ECO:0000256" key="6">
    <source>
        <dbReference type="ARBA" id="ARBA00022989"/>
    </source>
</evidence>
<evidence type="ECO:0000256" key="4">
    <source>
        <dbReference type="ARBA" id="ARBA00018873"/>
    </source>
</evidence>
<protein>
    <recommendedName>
        <fullName evidence="4">Thyrotropin-releasing hormone receptor</fullName>
    </recommendedName>
    <alternativeName>
        <fullName evidence="8">Thyroliberin receptor</fullName>
    </alternativeName>
</protein>
<keyword evidence="7 9" id="KW-0472">Membrane</keyword>